<organism evidence="6 7">
    <name type="scientific">Trichomonas vaginalis (strain ATCC PRA-98 / G3)</name>
    <dbReference type="NCBI Taxonomy" id="412133"/>
    <lineage>
        <taxon>Eukaryota</taxon>
        <taxon>Metamonada</taxon>
        <taxon>Parabasalia</taxon>
        <taxon>Trichomonadida</taxon>
        <taxon>Trichomonadidae</taxon>
        <taxon>Trichomonas</taxon>
    </lineage>
</organism>
<dbReference type="Pfam" id="PF12796">
    <property type="entry name" value="Ank_2"/>
    <property type="match status" value="2"/>
</dbReference>
<dbReference type="SUPFAM" id="SSF48403">
    <property type="entry name" value="Ankyrin repeat"/>
    <property type="match status" value="1"/>
</dbReference>
<evidence type="ECO:0000256" key="4">
    <source>
        <dbReference type="SAM" id="Coils"/>
    </source>
</evidence>
<proteinExistence type="predicted"/>
<keyword evidence="2 3" id="KW-0040">ANK repeat</keyword>
<keyword evidence="7" id="KW-1185">Reference proteome</keyword>
<dbReference type="VEuPathDB" id="TrichDB:TVAG_022620"/>
<accession>A2GBD7</accession>
<sequence length="444" mass="49816">MSMETCLIHSNECILANIRQYINEAKFFDIFEAEDIKEILQAGEVQLADYLDLIEQCGKNKNGVKSILFLLNARLSLKNLQEAISILKSLSNNLHLSVFNEINKVIELNEHSLEIIQQSQDKENEIKNLNSENAQLKDEISILKESLFTYEFQSKIAQYSNSTDFNSIYQFLENLSAKEDQKYMYLAFEEGLCGKKDEKENTILIKASSTGNFKFVKSLIEWGCDLNAANRNGDTPIMKASAQGHQNIVKYLRENEANKEAKNNSGITSLIYASANGHFDVVKYLIENDANKESKDNNGNSPLSWASSMGNYEIVKYLIENDANKETKNNEGVTPLMKSSAKGHLNIVKYLVINGANKEAKNKDGFTALIYATTNGQLEVVKYLVSVGANIDATDNYGYTSLKWALSNNNEKIIDFLNSAGASVDAPRNTGNRRRNWASIRGKL</sequence>
<dbReference type="SMART" id="SM00248">
    <property type="entry name" value="ANK"/>
    <property type="match status" value="7"/>
</dbReference>
<feature type="repeat" description="ANK" evidence="3">
    <location>
        <begin position="331"/>
        <end position="363"/>
    </location>
</feature>
<feature type="repeat" description="ANK" evidence="3">
    <location>
        <begin position="298"/>
        <end position="330"/>
    </location>
</feature>
<dbReference type="VEuPathDB" id="TrichDB:TVAGG3_0333050"/>
<feature type="repeat" description="ANK" evidence="3">
    <location>
        <begin position="397"/>
        <end position="429"/>
    </location>
</feature>
<dbReference type="AlphaFoldDB" id="A2GBD7"/>
<evidence type="ECO:0000313" key="6">
    <source>
        <dbReference type="EMBL" id="EAX85530.1"/>
    </source>
</evidence>
<evidence type="ECO:0000313" key="7">
    <source>
        <dbReference type="Proteomes" id="UP000001542"/>
    </source>
</evidence>
<dbReference type="Pfam" id="PF13637">
    <property type="entry name" value="Ank_4"/>
    <property type="match status" value="1"/>
</dbReference>
<feature type="repeat" description="ANK" evidence="3">
    <location>
        <begin position="364"/>
        <end position="396"/>
    </location>
</feature>
<dbReference type="PANTHER" id="PTHR24188">
    <property type="entry name" value="ANKYRIN REPEAT PROTEIN"/>
    <property type="match status" value="1"/>
</dbReference>
<keyword evidence="4" id="KW-0175">Coiled coil</keyword>
<keyword evidence="1" id="KW-0677">Repeat</keyword>
<reference evidence="6" key="2">
    <citation type="journal article" date="2007" name="Science">
        <title>Draft genome sequence of the sexually transmitted pathogen Trichomonas vaginalis.</title>
        <authorList>
            <person name="Carlton J.M."/>
            <person name="Hirt R.P."/>
            <person name="Silva J.C."/>
            <person name="Delcher A.L."/>
            <person name="Schatz M."/>
            <person name="Zhao Q."/>
            <person name="Wortman J.R."/>
            <person name="Bidwell S.L."/>
            <person name="Alsmark U.C.M."/>
            <person name="Besteiro S."/>
            <person name="Sicheritz-Ponten T."/>
            <person name="Noel C.J."/>
            <person name="Dacks J.B."/>
            <person name="Foster P.G."/>
            <person name="Simillion C."/>
            <person name="Van de Peer Y."/>
            <person name="Miranda-Saavedra D."/>
            <person name="Barton G.J."/>
            <person name="Westrop G.D."/>
            <person name="Mueller S."/>
            <person name="Dessi D."/>
            <person name="Fiori P.L."/>
            <person name="Ren Q."/>
            <person name="Paulsen I."/>
            <person name="Zhang H."/>
            <person name="Bastida-Corcuera F.D."/>
            <person name="Simoes-Barbosa A."/>
            <person name="Brown M.T."/>
            <person name="Hayes R.D."/>
            <person name="Mukherjee M."/>
            <person name="Okumura C.Y."/>
            <person name="Schneider R."/>
            <person name="Smith A.J."/>
            <person name="Vanacova S."/>
            <person name="Villalvazo M."/>
            <person name="Haas B.J."/>
            <person name="Pertea M."/>
            <person name="Feldblyum T.V."/>
            <person name="Utterback T.R."/>
            <person name="Shu C.L."/>
            <person name="Osoegawa K."/>
            <person name="de Jong P.J."/>
            <person name="Hrdy I."/>
            <person name="Horvathova L."/>
            <person name="Zubacova Z."/>
            <person name="Dolezal P."/>
            <person name="Malik S.B."/>
            <person name="Logsdon J.M. Jr."/>
            <person name="Henze K."/>
            <person name="Gupta A."/>
            <person name="Wang C.C."/>
            <person name="Dunne R.L."/>
            <person name="Upcroft J.A."/>
            <person name="Upcroft P."/>
            <person name="White O."/>
            <person name="Salzberg S.L."/>
            <person name="Tang P."/>
            <person name="Chiu C.-H."/>
            <person name="Lee Y.-S."/>
            <person name="Embley T.M."/>
            <person name="Coombs G.H."/>
            <person name="Mottram J.C."/>
            <person name="Tachezy J."/>
            <person name="Fraser-Liggett C.M."/>
            <person name="Johnson P.J."/>
        </authorList>
    </citation>
    <scope>NUCLEOTIDE SEQUENCE [LARGE SCALE GENOMIC DNA]</scope>
    <source>
        <strain evidence="6">G3</strain>
    </source>
</reference>
<dbReference type="PROSITE" id="PS50088">
    <property type="entry name" value="ANK_REPEAT"/>
    <property type="match status" value="7"/>
</dbReference>
<feature type="region of interest" description="Disordered" evidence="5">
    <location>
        <begin position="425"/>
        <end position="444"/>
    </location>
</feature>
<dbReference type="STRING" id="5722.A2GBD7"/>
<dbReference type="OrthoDB" id="10249694at2759"/>
<evidence type="ECO:0000256" key="5">
    <source>
        <dbReference type="SAM" id="MobiDB-lite"/>
    </source>
</evidence>
<feature type="repeat" description="ANK" evidence="3">
    <location>
        <begin position="232"/>
        <end position="264"/>
    </location>
</feature>
<dbReference type="RefSeq" id="XP_001298460.1">
    <property type="nucleotide sequence ID" value="XM_001298459.1"/>
</dbReference>
<protein>
    <submittedName>
        <fullName evidence="6">Uncharacterized protein</fullName>
    </submittedName>
</protein>
<dbReference type="EMBL" id="DS114907">
    <property type="protein sequence ID" value="EAX85530.1"/>
    <property type="molecule type" value="Genomic_DNA"/>
</dbReference>
<dbReference type="eggNOG" id="KOG0504">
    <property type="taxonomic scope" value="Eukaryota"/>
</dbReference>
<dbReference type="Gene3D" id="1.25.40.20">
    <property type="entry name" value="Ankyrin repeat-containing domain"/>
    <property type="match status" value="3"/>
</dbReference>
<dbReference type="KEGG" id="tva:4743171"/>
<dbReference type="InParanoid" id="A2GBD7"/>
<gene>
    <name evidence="6" type="ORF">TVAG_022620</name>
</gene>
<feature type="compositionally biased region" description="Basic residues" evidence="5">
    <location>
        <begin position="431"/>
        <end position="444"/>
    </location>
</feature>
<dbReference type="PROSITE" id="PS50297">
    <property type="entry name" value="ANK_REP_REGION"/>
    <property type="match status" value="5"/>
</dbReference>
<feature type="repeat" description="ANK" evidence="3">
    <location>
        <begin position="199"/>
        <end position="231"/>
    </location>
</feature>
<name>A2GBD7_TRIV3</name>
<feature type="repeat" description="ANK" evidence="3">
    <location>
        <begin position="265"/>
        <end position="297"/>
    </location>
</feature>
<evidence type="ECO:0000256" key="1">
    <source>
        <dbReference type="ARBA" id="ARBA00022737"/>
    </source>
</evidence>
<reference evidence="6" key="1">
    <citation type="submission" date="2006-10" db="EMBL/GenBank/DDBJ databases">
        <authorList>
            <person name="Amadeo P."/>
            <person name="Zhao Q."/>
            <person name="Wortman J."/>
            <person name="Fraser-Liggett C."/>
            <person name="Carlton J."/>
        </authorList>
    </citation>
    <scope>NUCLEOTIDE SEQUENCE</scope>
    <source>
        <strain evidence="6">G3</strain>
    </source>
</reference>
<evidence type="ECO:0000256" key="2">
    <source>
        <dbReference type="ARBA" id="ARBA00023043"/>
    </source>
</evidence>
<dbReference type="SMR" id="A2GBD7"/>
<dbReference type="InterPro" id="IPR036770">
    <property type="entry name" value="Ankyrin_rpt-contain_sf"/>
</dbReference>
<dbReference type="Proteomes" id="UP000001542">
    <property type="component" value="Unassembled WGS sequence"/>
</dbReference>
<dbReference type="InterPro" id="IPR002110">
    <property type="entry name" value="Ankyrin_rpt"/>
</dbReference>
<feature type="coiled-coil region" evidence="4">
    <location>
        <begin position="112"/>
        <end position="146"/>
    </location>
</feature>
<dbReference type="PANTHER" id="PTHR24188:SF29">
    <property type="entry name" value="GH09064P"/>
    <property type="match status" value="1"/>
</dbReference>
<evidence type="ECO:0000256" key="3">
    <source>
        <dbReference type="PROSITE-ProRule" id="PRU00023"/>
    </source>
</evidence>